<dbReference type="Pfam" id="PF05069">
    <property type="entry name" value="Phage_tail_S"/>
    <property type="match status" value="1"/>
</dbReference>
<dbReference type="eggNOG" id="COG5005">
    <property type="taxonomic scope" value="Bacteria"/>
</dbReference>
<gene>
    <name evidence="2" type="ORF">EL26_22940</name>
</gene>
<comment type="caution">
    <text evidence="2">The sequence shown here is derived from an EMBL/GenBank/DDBJ whole genome shotgun (WGS) entry which is preliminary data.</text>
</comment>
<evidence type="ECO:0000313" key="2">
    <source>
        <dbReference type="EMBL" id="KEO81039.1"/>
    </source>
</evidence>
<feature type="region of interest" description="Disordered" evidence="1">
    <location>
        <begin position="1"/>
        <end position="31"/>
    </location>
</feature>
<dbReference type="InterPro" id="IPR006522">
    <property type="entry name" value="Phage_virion_morphogenesis"/>
</dbReference>
<organism evidence="2 3">
    <name type="scientific">Tumebacillus flagellatus</name>
    <dbReference type="NCBI Taxonomy" id="1157490"/>
    <lineage>
        <taxon>Bacteria</taxon>
        <taxon>Bacillati</taxon>
        <taxon>Bacillota</taxon>
        <taxon>Bacilli</taxon>
        <taxon>Bacillales</taxon>
        <taxon>Alicyclobacillaceae</taxon>
        <taxon>Tumebacillus</taxon>
    </lineage>
</organism>
<reference evidence="2 3" key="1">
    <citation type="journal article" date="2013" name="Int. J. Syst. Evol. Microbiol.">
        <title>Tumebacillus flagellatus sp. nov., an alpha-amylase/pullulanase-producing bacterium isolated from cassava wastewater.</title>
        <authorList>
            <person name="Wang Q."/>
            <person name="Xie N."/>
            <person name="Qin Y."/>
            <person name="Shen N."/>
            <person name="Zhu J."/>
            <person name="Mi H."/>
            <person name="Huang R."/>
        </authorList>
    </citation>
    <scope>NUCLEOTIDE SEQUENCE [LARGE SCALE GENOMIC DNA]</scope>
    <source>
        <strain evidence="2 3">GST4</strain>
    </source>
</reference>
<protein>
    <recommendedName>
        <fullName evidence="4">Phage virion morphogenesis protein</fullName>
    </recommendedName>
</protein>
<evidence type="ECO:0000313" key="3">
    <source>
        <dbReference type="Proteomes" id="UP000027931"/>
    </source>
</evidence>
<dbReference type="AlphaFoldDB" id="A0A074LIT4"/>
<accession>A0A074LIT4</accession>
<dbReference type="Proteomes" id="UP000027931">
    <property type="component" value="Unassembled WGS sequence"/>
</dbReference>
<evidence type="ECO:0000256" key="1">
    <source>
        <dbReference type="SAM" id="MobiDB-lite"/>
    </source>
</evidence>
<evidence type="ECO:0008006" key="4">
    <source>
        <dbReference type="Google" id="ProtNLM"/>
    </source>
</evidence>
<dbReference type="STRING" id="1157490.EL26_22940"/>
<keyword evidence="3" id="KW-1185">Reference proteome</keyword>
<sequence length="146" mass="16194">MMSYEEQAVQSARRTKKHQTAKSAATKSRIESQAVEKMRGNLILQRSGALKQSVILGDVTNNSAEIGSSLTYARIHQIGGTIKAHTVRARRKQSLLIPTQNGYIFRKEAHIPEIKMPARPYLVLQQHDLDVIAAMAVDYLARGVIG</sequence>
<name>A0A074LIT4_9BACL</name>
<dbReference type="EMBL" id="JMIR01000049">
    <property type="protein sequence ID" value="KEO81039.1"/>
    <property type="molecule type" value="Genomic_DNA"/>
</dbReference>
<proteinExistence type="predicted"/>